<reference evidence="2 3" key="1">
    <citation type="submission" date="2021-07" db="EMBL/GenBank/DDBJ databases">
        <title>Genomic diversity and antimicrobial resistance of Prevotella spp. isolated from chronic lung disease airways.</title>
        <authorList>
            <person name="Webb K.A."/>
            <person name="Olagoke O.S."/>
            <person name="Baird T."/>
            <person name="Neill J."/>
            <person name="Pham A."/>
            <person name="Wells T.J."/>
            <person name="Ramsay K.A."/>
            <person name="Bell S.C."/>
            <person name="Sarovich D.S."/>
            <person name="Price E.P."/>
        </authorList>
    </citation>
    <scope>NUCLEOTIDE SEQUENCE [LARGE SCALE GENOMIC DNA]</scope>
    <source>
        <strain evidence="2 3">SCHI0011.S.12</strain>
    </source>
</reference>
<dbReference type="EMBL" id="JAHXCT010000001">
    <property type="protein sequence ID" value="MBW4768501.1"/>
    <property type="molecule type" value="Genomic_DNA"/>
</dbReference>
<dbReference type="Pfam" id="PF12705">
    <property type="entry name" value="PDDEXK_1"/>
    <property type="match status" value="1"/>
</dbReference>
<dbReference type="InterPro" id="IPR038726">
    <property type="entry name" value="PDDEXK_AddAB-type"/>
</dbReference>
<feature type="domain" description="PD-(D/E)XK endonuclease-like" evidence="1">
    <location>
        <begin position="650"/>
        <end position="953"/>
    </location>
</feature>
<evidence type="ECO:0000313" key="2">
    <source>
        <dbReference type="EMBL" id="MBW4768501.1"/>
    </source>
</evidence>
<keyword evidence="3" id="KW-1185">Reference proteome</keyword>
<name>A0ABS6YAA8_9BACT</name>
<accession>A0ABS6YAA8</accession>
<gene>
    <name evidence="2" type="ORF">KZO38_01785</name>
</gene>
<proteinExistence type="predicted"/>
<sequence>MMNFLEAVAKDIIAKYGTNLADIAIVFPNKRAALFMNEYLARIANKPLWSPSYLTISDLFYRNTDLVVGDQIKLVCDLHRSFTECTGLDETLDHFFNWGQLLLSDFDDVDKNMAEASKVFANIQNLHELDDISYLSEQQKEIIKKFFINFKDNHNSELKQRFLNLWSKLEDIYNNFNARLKQQGISYEGAIYREVIEQKNLDLPHKHYLFVGFNLLQKVEQELFNIIKKEGKAQFYWDFDKYYTTNNQQEAGYYIKQYLSIYPNELDNSDDSIYNCFKNEKDITYISATTNNIQARNIADWLQHNDRIKAGKDTVIVLCDETLLPTVLHCLPEEVDKVNITMGFPLQQTHISSLVKSLITLQLIGKINNEDRFRLKYVDEILNHPYCHYISEKNKELYSNLHKKHNYYPTSEELQIDDCLAKVFSSPANIHETHFASLVDWIIEIVELIGNNTKEANDPLLKESVFRMFTLLNRMSSLIKSNDLVVDLVTLKGVIDQFIQSTTIPFHGEPIEGIQIMGVLETRNLDFKHILMISCNEGNMPKSIHDSSFIPYSIRKAYNLTIIDHKIAIFAYYFYRLIQRAQDITISYNSGTAFGQNSEMSRFMIQLLVESKHSIKRQSLLTNQYLEPTQNKCISKSKEIMNILNGIEKISPSAINEYLKCPFKFYYSKILGIREPEIEQEGALDNRTYGNVYHRSAELIYQKIMDRNNVVSKESIEKIRKSRAAIELCVDEAFNELVFKTTSSKYRPKYNGLQLVNRESIINYLIKMLQQDEKSAPITIKGLELRINSEISFISNNEKRSLTIKGFIDRLDEVCHESEGRMIRVIDYKTGRPSLKQPKDIEDVFNRTKIHETKADYYLQTMLYSNVVRDNIELNKEQLPVSPCLVYIQNIGSETNKIHLELKNEPIYDIKPYQIDFMTNLQGVLGEIFNSEIPFTATQDTYWCKYCPYSKLCIEKRQQQEQPSQ</sequence>
<dbReference type="Proteomes" id="UP000788426">
    <property type="component" value="Unassembled WGS sequence"/>
</dbReference>
<comment type="caution">
    <text evidence="2">The sequence shown here is derived from an EMBL/GenBank/DDBJ whole genome shotgun (WGS) entry which is preliminary data.</text>
</comment>
<evidence type="ECO:0000259" key="1">
    <source>
        <dbReference type="Pfam" id="PF12705"/>
    </source>
</evidence>
<organism evidence="2 3">
    <name type="scientific">Hoylesella nanceiensis</name>
    <dbReference type="NCBI Taxonomy" id="425941"/>
    <lineage>
        <taxon>Bacteria</taxon>
        <taxon>Pseudomonadati</taxon>
        <taxon>Bacteroidota</taxon>
        <taxon>Bacteroidia</taxon>
        <taxon>Bacteroidales</taxon>
        <taxon>Prevotellaceae</taxon>
        <taxon>Hoylesella</taxon>
    </lineage>
</organism>
<protein>
    <submittedName>
        <fullName evidence="2">PD-(D/E)XK nuclease family protein</fullName>
    </submittedName>
</protein>
<evidence type="ECO:0000313" key="3">
    <source>
        <dbReference type="Proteomes" id="UP000788426"/>
    </source>
</evidence>
<dbReference type="RefSeq" id="WP_219479335.1">
    <property type="nucleotide sequence ID" value="NZ_JAHXCT010000001.1"/>
</dbReference>